<evidence type="ECO:0008006" key="3">
    <source>
        <dbReference type="Google" id="ProtNLM"/>
    </source>
</evidence>
<dbReference type="PATRIC" id="fig|220754.4.peg.3732"/>
<sequence>MKTKWLIATILSSSLLIPVQTAEANADQDIRFRVLANSDEAQDLEIKESVYLLVQDQILQTLAGDKLWEREELSERLEGHVEKWENLVQQELKANGFSYSATVRFEKHRFPEKHTEDGVYAEGIFDTVIVTLGEGQGTNWWCSIFPDLCGQVLIKKAKAADVEEEKDCETDLSPKKDLRDDSIVVDSFIVNWFQKSWDWLAN</sequence>
<proteinExistence type="predicted"/>
<dbReference type="EMBL" id="JXRR01000022">
    <property type="protein sequence ID" value="KIL43318.1"/>
    <property type="molecule type" value="Genomic_DNA"/>
</dbReference>
<accession>A0A0C2VH39</accession>
<dbReference type="InterPro" id="IPR014202">
    <property type="entry name" value="Spore_II_R"/>
</dbReference>
<evidence type="ECO:0000313" key="1">
    <source>
        <dbReference type="EMBL" id="KIL43318.1"/>
    </source>
</evidence>
<dbReference type="Proteomes" id="UP000031972">
    <property type="component" value="Unassembled WGS sequence"/>
</dbReference>
<keyword evidence="2" id="KW-1185">Reference proteome</keyword>
<evidence type="ECO:0000313" key="2">
    <source>
        <dbReference type="Proteomes" id="UP000031972"/>
    </source>
</evidence>
<reference evidence="1 2" key="1">
    <citation type="submission" date="2015-01" db="EMBL/GenBank/DDBJ databases">
        <title>Jeotgalibacillus campisalis genome sequencing.</title>
        <authorList>
            <person name="Goh K.M."/>
            <person name="Chan K.-G."/>
            <person name="Yaakop A.S."/>
            <person name="Ee R."/>
            <person name="Gan H.M."/>
            <person name="Chan C.S."/>
        </authorList>
    </citation>
    <scope>NUCLEOTIDE SEQUENCE [LARGE SCALE GENOMIC DNA]</scope>
    <source>
        <strain evidence="1 2">SF-57</strain>
    </source>
</reference>
<gene>
    <name evidence="1" type="ORF">KR50_37210</name>
</gene>
<dbReference type="AlphaFoldDB" id="A0A0C2VH39"/>
<organism evidence="1 2">
    <name type="scientific">Jeotgalibacillus campisalis</name>
    <dbReference type="NCBI Taxonomy" id="220754"/>
    <lineage>
        <taxon>Bacteria</taxon>
        <taxon>Bacillati</taxon>
        <taxon>Bacillota</taxon>
        <taxon>Bacilli</taxon>
        <taxon>Bacillales</taxon>
        <taxon>Caryophanaceae</taxon>
        <taxon>Jeotgalibacillus</taxon>
    </lineage>
</organism>
<protein>
    <recommendedName>
        <fullName evidence="3">Stage II sporulation protein R</fullName>
    </recommendedName>
</protein>
<name>A0A0C2VH39_9BACL</name>
<comment type="caution">
    <text evidence="1">The sequence shown here is derived from an EMBL/GenBank/DDBJ whole genome shotgun (WGS) entry which is preliminary data.</text>
</comment>
<dbReference type="RefSeq" id="WP_041061769.1">
    <property type="nucleotide sequence ID" value="NZ_JXRR01000022.1"/>
</dbReference>
<dbReference type="Pfam" id="PF09551">
    <property type="entry name" value="Spore_II_R"/>
    <property type="match status" value="1"/>
</dbReference>